<sequence>MRTLCAIAFLALLQYMPFADTEADEPPKIGEGVIANLSLIFDDSYSRRFKEKASEKNITKYFMDLVDKAAEYFHNKSIMVNFTVHTVKYRNDLLVLYDNGSINGMQTLEHMTQVARSEGAPNNSIFCHAVAKKIYAENGEEFNKYGLSDVATNSTFCQSPSAVVFLEFPGQYNPRSLVRGLGRTMGAHDRVWFDDEDKKAMKQIFEKCTKE</sequence>
<name>L7LY87_RHIPC</name>
<reference evidence="2" key="1">
    <citation type="submission" date="2012-11" db="EMBL/GenBank/DDBJ databases">
        <authorList>
            <person name="Lucero-Rivera Y.E."/>
            <person name="Tovar-Ramirez D."/>
        </authorList>
    </citation>
    <scope>NUCLEOTIDE SEQUENCE</scope>
    <source>
        <tissue evidence="2">Salivary gland</tissue>
    </source>
</reference>
<feature type="chain" id="PRO_5003980902" evidence="1">
    <location>
        <begin position="24"/>
        <end position="211"/>
    </location>
</feature>
<dbReference type="EMBL" id="GACK01009205">
    <property type="protein sequence ID" value="JAA55829.1"/>
    <property type="molecule type" value="mRNA"/>
</dbReference>
<reference evidence="2" key="2">
    <citation type="journal article" date="2015" name="J. Proteomics">
        <title>Sexual differences in the sialomes of the zebra tick, Rhipicephalus pulchellus.</title>
        <authorList>
            <person name="Tan A.W."/>
            <person name="Francischetti I.M."/>
            <person name="Slovak M."/>
            <person name="Kini R.M."/>
            <person name="Ribeiro J.M."/>
        </authorList>
    </citation>
    <scope>NUCLEOTIDE SEQUENCE</scope>
    <source>
        <tissue evidence="2">Salivary gland</tissue>
    </source>
</reference>
<evidence type="ECO:0000256" key="1">
    <source>
        <dbReference type="SAM" id="SignalP"/>
    </source>
</evidence>
<proteinExistence type="evidence at transcript level"/>
<organism evidence="2">
    <name type="scientific">Rhipicephalus pulchellus</name>
    <name type="common">Yellow backed tick</name>
    <name type="synonym">Dermacentor pulchellus</name>
    <dbReference type="NCBI Taxonomy" id="72859"/>
    <lineage>
        <taxon>Eukaryota</taxon>
        <taxon>Metazoa</taxon>
        <taxon>Ecdysozoa</taxon>
        <taxon>Arthropoda</taxon>
        <taxon>Chelicerata</taxon>
        <taxon>Arachnida</taxon>
        <taxon>Acari</taxon>
        <taxon>Parasitiformes</taxon>
        <taxon>Ixodida</taxon>
        <taxon>Ixodoidea</taxon>
        <taxon>Ixodidae</taxon>
        <taxon>Rhipicephalinae</taxon>
        <taxon>Rhipicephalus</taxon>
        <taxon>Rhipicephalus</taxon>
    </lineage>
</organism>
<feature type="signal peptide" evidence="1">
    <location>
        <begin position="1"/>
        <end position="23"/>
    </location>
</feature>
<keyword evidence="1" id="KW-0732">Signal</keyword>
<evidence type="ECO:0000313" key="2">
    <source>
        <dbReference type="EMBL" id="JAA55829.1"/>
    </source>
</evidence>
<protein>
    <submittedName>
        <fullName evidence="2">Putative rhipicephalus family xiii</fullName>
    </submittedName>
</protein>
<dbReference type="AlphaFoldDB" id="L7LY87"/>
<accession>L7LY87</accession>